<gene>
    <name evidence="5" type="ORF">LSAT_V11C800436400</name>
</gene>
<dbReference type="InterPro" id="IPR006439">
    <property type="entry name" value="HAD-SF_hydro_IA"/>
</dbReference>
<dbReference type="Gene3D" id="1.10.150.240">
    <property type="entry name" value="Putative phosphatase, domain 2"/>
    <property type="match status" value="1"/>
</dbReference>
<dbReference type="Gene3D" id="2.120.10.30">
    <property type="entry name" value="TolB, C-terminal domain"/>
    <property type="match status" value="2"/>
</dbReference>
<dbReference type="InterPro" id="IPR001258">
    <property type="entry name" value="NHL_repeat"/>
</dbReference>
<dbReference type="InterPro" id="IPR023214">
    <property type="entry name" value="HAD_sf"/>
</dbReference>
<keyword evidence="1" id="KW-0677">Repeat</keyword>
<proteinExistence type="predicted"/>
<dbReference type="EMBL" id="NBSK02000008">
    <property type="protein sequence ID" value="KAJ0190494.1"/>
    <property type="molecule type" value="Genomic_DNA"/>
</dbReference>
<dbReference type="AlphaFoldDB" id="A0A9R1WXR4"/>
<dbReference type="InterPro" id="IPR012336">
    <property type="entry name" value="Thioredoxin-like_fold"/>
</dbReference>
<dbReference type="CDD" id="cd07505">
    <property type="entry name" value="HAD_BPGM-like"/>
    <property type="match status" value="1"/>
</dbReference>
<evidence type="ECO:0000313" key="5">
    <source>
        <dbReference type="EMBL" id="KAJ0190494.1"/>
    </source>
</evidence>
<evidence type="ECO:0000313" key="6">
    <source>
        <dbReference type="Proteomes" id="UP000235145"/>
    </source>
</evidence>
<dbReference type="SFLD" id="SFLDG01135">
    <property type="entry name" value="C1.5.6:_HAD__Beta-PGM__Phospha"/>
    <property type="match status" value="1"/>
</dbReference>
<sequence>MALKLLANPLHSSSSQSQSQFRSLLASSRSFCQPSFHLQWRSKVIVLSRSGTRSSGLMVRASVKEDVNVAENVGSDWGKVSAVLFDMDGVLCNSEEASRLAAVDVFAEMGVQVTVEDFVPFMGTGEANFLGGVASVKGVADFNTETAKKRFFEIYLDKYAKPNSGIGFPGALELITECKNSGLKVAVASSADRIKVDANLAAAGLPLSMFDAIVSADAFENLKPAPDIFLSASKTLNVPPSECIVIEDALAGVQAAKAAQMRQVLCIAVTTTLSEDTLKEAKPSLIRKNIGNISLQEILGGGSSYSNTKMQGSQYSNNPSETSSGLKKNTEGGSFQDAYSTNDMVFSVGGFVLLMRLQKIIHKQVAGFQEEHFEIWKLGNCTILSLFHSFKHEGMRYAIKDVNALLILSCPTQKGGTGACSRSLVCEKDVNALLILIFENRTRKFVWLLQAMQYASPKAIWNLLFGTKSPPFGQKEDGTRSSRIQQFVNYISDVESRENATQVPEFPSKLDWLNTAPLQLRRDLKGKVVLLDFWTYCCINCMHVLPDLEFLEKKYKDMPFTVIGVHSAKFDNEKDLEAIRNAVLRYGITHPVVNDGDMYMWRELGISSWPTFAIIGPTGKLLAQLAGEGRRKDLDDLVEAALLYYGRRNLLVNTAIPLTLEKDNDPRLLKSPLKFPGKLAVDIFNKRLFISDSNHNRIVVTDLDGNFIVQIGSSGEEGLRDGNFDNAMFNRPQGLAYNATKNLLYVADTENHALRVIDFVNEDVQTLAGNGTKGSDYKGGGKGTTQLLNSPWDVCFEPANQSVYIAMAGQHQIWEHNTLDGVTRAFSGDGYERNLNGSSSSTTSFAQPSGLSLSPDVKEAYIADSESSSIRALNLTTGGSRLLVGGDPVFSDNLFKFGDRDGIGSEVLLQHPLGVLCGKDGQIYVADSYNHKIKKVDPATKRVSTIAGTGKAGFKDGSALSAQLSEPAGIVEADTGRLFIADTNNSLIRYLDLNKEDAEVVTLELKGVRPPAPKSRSPIRLRKRNSADTQTIIVDGGSSNEGDLSLQISVPEGYHFSKEARSKFSVEIEPENAAVFDPLDGNLSADGTAILHFKRSSPSPTMGRVNCKVYYCKEDEVCLYQSLVFEVPFKEVTPENTPQEIKLPFLVKPKSSQGNLQLP</sequence>
<dbReference type="InterPro" id="IPR036412">
    <property type="entry name" value="HAD-like_sf"/>
</dbReference>
<dbReference type="PRINTS" id="PR00413">
    <property type="entry name" value="HADHALOGNASE"/>
</dbReference>
<evidence type="ECO:0000256" key="1">
    <source>
        <dbReference type="ARBA" id="ARBA00022737"/>
    </source>
</evidence>
<dbReference type="Pfam" id="PF13419">
    <property type="entry name" value="HAD_2"/>
    <property type="match status" value="1"/>
</dbReference>
<name>A0A9R1WXR4_LACSA</name>
<dbReference type="FunFam" id="3.40.30.10:FF:000320">
    <property type="entry name" value="NHL repeat-containing protein 2"/>
    <property type="match status" value="1"/>
</dbReference>
<dbReference type="SMART" id="SM00135">
    <property type="entry name" value="LY"/>
    <property type="match status" value="1"/>
</dbReference>
<dbReference type="Gene3D" id="3.40.50.1000">
    <property type="entry name" value="HAD superfamily/HAD-like"/>
    <property type="match status" value="1"/>
</dbReference>
<feature type="repeat" description="NHL" evidence="2">
    <location>
        <begin position="909"/>
        <end position="939"/>
    </location>
</feature>
<dbReference type="InterPro" id="IPR041492">
    <property type="entry name" value="HAD_2"/>
</dbReference>
<dbReference type="Gene3D" id="3.40.30.10">
    <property type="entry name" value="Glutaredoxin"/>
    <property type="match status" value="1"/>
</dbReference>
<protein>
    <recommendedName>
        <fullName evidence="4">Thioredoxin domain-containing protein</fullName>
    </recommendedName>
</protein>
<evidence type="ECO:0000256" key="3">
    <source>
        <dbReference type="SAM" id="MobiDB-lite"/>
    </source>
</evidence>
<accession>A0A9R1WXR4</accession>
<feature type="domain" description="Thioredoxin" evidence="4">
    <location>
        <begin position="463"/>
        <end position="643"/>
    </location>
</feature>
<reference evidence="5 6" key="1">
    <citation type="journal article" date="2017" name="Nat. Commun.">
        <title>Genome assembly with in vitro proximity ligation data and whole-genome triplication in lettuce.</title>
        <authorList>
            <person name="Reyes-Chin-Wo S."/>
            <person name="Wang Z."/>
            <person name="Yang X."/>
            <person name="Kozik A."/>
            <person name="Arikit S."/>
            <person name="Song C."/>
            <person name="Xia L."/>
            <person name="Froenicke L."/>
            <person name="Lavelle D.O."/>
            <person name="Truco M.J."/>
            <person name="Xia R."/>
            <person name="Zhu S."/>
            <person name="Xu C."/>
            <person name="Xu H."/>
            <person name="Xu X."/>
            <person name="Cox K."/>
            <person name="Korf I."/>
            <person name="Meyers B.C."/>
            <person name="Michelmore R.W."/>
        </authorList>
    </citation>
    <scope>NUCLEOTIDE SEQUENCE [LARGE SCALE GENOMIC DNA]</scope>
    <source>
        <strain evidence="6">cv. Salinas</strain>
        <tissue evidence="5">Seedlings</tissue>
    </source>
</reference>
<evidence type="ECO:0000256" key="2">
    <source>
        <dbReference type="PROSITE-ProRule" id="PRU00504"/>
    </source>
</evidence>
<dbReference type="NCBIfam" id="TIGR01509">
    <property type="entry name" value="HAD-SF-IA-v3"/>
    <property type="match status" value="1"/>
</dbReference>
<dbReference type="Proteomes" id="UP000235145">
    <property type="component" value="Unassembled WGS sequence"/>
</dbReference>
<dbReference type="Pfam" id="PF01436">
    <property type="entry name" value="NHL"/>
    <property type="match status" value="2"/>
</dbReference>
<dbReference type="SFLD" id="SFLDS00003">
    <property type="entry name" value="Haloacid_Dehalogenase"/>
    <property type="match status" value="1"/>
</dbReference>
<comment type="caution">
    <text evidence="5">The sequence shown here is derived from an EMBL/GenBank/DDBJ whole genome shotgun (WGS) entry which is preliminary data.</text>
</comment>
<dbReference type="FunFam" id="2.120.10.30:FF:000081">
    <property type="entry name" value="NHL repeat-containing protein 2"/>
    <property type="match status" value="1"/>
</dbReference>
<dbReference type="SFLD" id="SFLDG01129">
    <property type="entry name" value="C1.5:_HAD__Beta-PGM__Phosphata"/>
    <property type="match status" value="1"/>
</dbReference>
<organism evidence="5 6">
    <name type="scientific">Lactuca sativa</name>
    <name type="common">Garden lettuce</name>
    <dbReference type="NCBI Taxonomy" id="4236"/>
    <lineage>
        <taxon>Eukaryota</taxon>
        <taxon>Viridiplantae</taxon>
        <taxon>Streptophyta</taxon>
        <taxon>Embryophyta</taxon>
        <taxon>Tracheophyta</taxon>
        <taxon>Spermatophyta</taxon>
        <taxon>Magnoliopsida</taxon>
        <taxon>eudicotyledons</taxon>
        <taxon>Gunneridae</taxon>
        <taxon>Pentapetalae</taxon>
        <taxon>asterids</taxon>
        <taxon>campanulids</taxon>
        <taxon>Asterales</taxon>
        <taxon>Asteraceae</taxon>
        <taxon>Cichorioideae</taxon>
        <taxon>Cichorieae</taxon>
        <taxon>Lactucinae</taxon>
        <taxon>Lactuca</taxon>
    </lineage>
</organism>
<dbReference type="InterPro" id="IPR045302">
    <property type="entry name" value="NHL2_NHL_rpt_dom"/>
</dbReference>
<dbReference type="PROSITE" id="PS51125">
    <property type="entry name" value="NHL"/>
    <property type="match status" value="1"/>
</dbReference>
<dbReference type="Pfam" id="PF13905">
    <property type="entry name" value="Thioredoxin_8"/>
    <property type="match status" value="1"/>
</dbReference>
<keyword evidence="6" id="KW-1185">Reference proteome</keyword>
<dbReference type="InterPro" id="IPR000033">
    <property type="entry name" value="LDLR_classB_rpt"/>
</dbReference>
<dbReference type="SUPFAM" id="SSF56784">
    <property type="entry name" value="HAD-like"/>
    <property type="match status" value="1"/>
</dbReference>
<dbReference type="PANTHER" id="PTHR46388">
    <property type="entry name" value="NHL REPEAT-CONTAINING PROTEIN 2"/>
    <property type="match status" value="1"/>
</dbReference>
<dbReference type="InterPro" id="IPR013766">
    <property type="entry name" value="Thioredoxin_domain"/>
</dbReference>
<dbReference type="InterPro" id="IPR011042">
    <property type="entry name" value="6-blade_b-propeller_TolB-like"/>
</dbReference>
<dbReference type="InterPro" id="IPR023198">
    <property type="entry name" value="PGP-like_dom2"/>
</dbReference>
<dbReference type="SUPFAM" id="SSF52833">
    <property type="entry name" value="Thioredoxin-like"/>
    <property type="match status" value="1"/>
</dbReference>
<dbReference type="CDD" id="cd14951">
    <property type="entry name" value="NHL-2_like"/>
    <property type="match status" value="1"/>
</dbReference>
<dbReference type="FunFam" id="2.120.10.30:FF:000123">
    <property type="entry name" value="Chloroplast protein HCF243"/>
    <property type="match status" value="1"/>
</dbReference>
<dbReference type="SUPFAM" id="SSF101898">
    <property type="entry name" value="NHL repeat"/>
    <property type="match status" value="1"/>
</dbReference>
<evidence type="ECO:0000259" key="4">
    <source>
        <dbReference type="PROSITE" id="PS51352"/>
    </source>
</evidence>
<feature type="region of interest" description="Disordered" evidence="3">
    <location>
        <begin position="309"/>
        <end position="329"/>
    </location>
</feature>
<dbReference type="PROSITE" id="PS51352">
    <property type="entry name" value="THIOREDOXIN_2"/>
    <property type="match status" value="1"/>
</dbReference>
<dbReference type="InterPro" id="IPR036249">
    <property type="entry name" value="Thioredoxin-like_sf"/>
</dbReference>
<dbReference type="PANTHER" id="PTHR46388:SF2">
    <property type="entry name" value="NHL REPEAT-CONTAINING PROTEIN 2"/>
    <property type="match status" value="1"/>
</dbReference>